<evidence type="ECO:0000256" key="1">
    <source>
        <dbReference type="SAM" id="MobiDB-lite"/>
    </source>
</evidence>
<comment type="caution">
    <text evidence="2">The sequence shown here is derived from an EMBL/GenBank/DDBJ whole genome shotgun (WGS) entry which is preliminary data.</text>
</comment>
<protein>
    <recommendedName>
        <fullName evidence="4">UBA domain-containing protein</fullName>
    </recommendedName>
</protein>
<feature type="compositionally biased region" description="Basic and acidic residues" evidence="1">
    <location>
        <begin position="512"/>
        <end position="524"/>
    </location>
</feature>
<dbReference type="OrthoDB" id="429458at2759"/>
<dbReference type="PROSITE" id="PS50330">
    <property type="entry name" value="UIM"/>
    <property type="match status" value="1"/>
</dbReference>
<evidence type="ECO:0000313" key="3">
    <source>
        <dbReference type="Proteomes" id="UP000604046"/>
    </source>
</evidence>
<gene>
    <name evidence="2" type="ORF">SNAT2548_LOCUS23896</name>
</gene>
<feature type="region of interest" description="Disordered" evidence="1">
    <location>
        <begin position="505"/>
        <end position="537"/>
    </location>
</feature>
<feature type="compositionally biased region" description="Acidic residues" evidence="1">
    <location>
        <begin position="431"/>
        <end position="454"/>
    </location>
</feature>
<proteinExistence type="predicted"/>
<dbReference type="AlphaFoldDB" id="A0A812RFS3"/>
<dbReference type="EMBL" id="CAJNDS010002338">
    <property type="protein sequence ID" value="CAE7439751.1"/>
    <property type="molecule type" value="Genomic_DNA"/>
</dbReference>
<sequence>MGDGLVQNAPHLLQNPEVDYKVVIPTLGRWRPASEVNPSDRSLRDITRPFILERTLQLLSRHGIPKERVRLFVASQEEAKQYCKALHGTSWEGTSLVVGVPGIMEQRNYIVNSFKEGEYIVSIDDDVSDIIWKSRPGCQSSALISLPDGALKNLISDAFQRMTTHRAFICGLSTSKNALNMSIEGLSQRNGEINGFLYFFINRHDKDLLPTVANATEDAERSLRYFRKDGRVLRYRMYAGETRCFQNLAGLQSLYESNARRKQEEREAAQKLRQLFGDLTHAPKNKKTVKTLEIQFRRTGGPVIPSTTIELSQLNIKAEKAAQPGTRRPAADAADALDALDATADVPGEAPNDALLGAPAEELKPKEAEEGTRGQLASADVVLKPPPDAPNVPDATGASVEPKSLLPPGVPAVPARLDVVSDFDGIQVLSDDSESSDSESPDSDEASEAEINDEDDQLLRALAASLQESDERARLPFSSINGINGINGESQDPLAAALEASRLSFEQESQELQERQERQERQEHSATQTKRSLPETEVAAHDSFLKRARFCQTLCAMGFELPPDVLSNVYRDSEGELTLAVAMLTSDAV</sequence>
<feature type="region of interest" description="Disordered" evidence="1">
    <location>
        <begin position="429"/>
        <end position="454"/>
    </location>
</feature>
<feature type="region of interest" description="Disordered" evidence="1">
    <location>
        <begin position="381"/>
        <end position="406"/>
    </location>
</feature>
<reference evidence="2" key="1">
    <citation type="submission" date="2021-02" db="EMBL/GenBank/DDBJ databases">
        <authorList>
            <person name="Dougan E. K."/>
            <person name="Rhodes N."/>
            <person name="Thang M."/>
            <person name="Chan C."/>
        </authorList>
    </citation>
    <scope>NUCLEOTIDE SEQUENCE</scope>
</reference>
<dbReference type="Proteomes" id="UP000604046">
    <property type="component" value="Unassembled WGS sequence"/>
</dbReference>
<evidence type="ECO:0000313" key="2">
    <source>
        <dbReference type="EMBL" id="CAE7439751.1"/>
    </source>
</evidence>
<keyword evidence="3" id="KW-1185">Reference proteome</keyword>
<organism evidence="2 3">
    <name type="scientific">Symbiodinium natans</name>
    <dbReference type="NCBI Taxonomy" id="878477"/>
    <lineage>
        <taxon>Eukaryota</taxon>
        <taxon>Sar</taxon>
        <taxon>Alveolata</taxon>
        <taxon>Dinophyceae</taxon>
        <taxon>Suessiales</taxon>
        <taxon>Symbiodiniaceae</taxon>
        <taxon>Symbiodinium</taxon>
    </lineage>
</organism>
<evidence type="ECO:0008006" key="4">
    <source>
        <dbReference type="Google" id="ProtNLM"/>
    </source>
</evidence>
<accession>A0A812RFS3</accession>
<dbReference type="InterPro" id="IPR003903">
    <property type="entry name" value="UIM_dom"/>
</dbReference>
<name>A0A812RFS3_9DINO</name>